<dbReference type="HOGENOM" id="CLU_080451_0_0_12"/>
<dbReference type="InterPro" id="IPR005653">
    <property type="entry name" value="OstA-like_N"/>
</dbReference>
<dbReference type="RefSeq" id="WP_013702503.1">
    <property type="nucleotide sequence ID" value="NC_015385.1"/>
</dbReference>
<evidence type="ECO:0000256" key="2">
    <source>
        <dbReference type="SAM" id="SignalP"/>
    </source>
</evidence>
<feature type="region of interest" description="Disordered" evidence="1">
    <location>
        <begin position="198"/>
        <end position="242"/>
    </location>
</feature>
<evidence type="ECO:0000256" key="1">
    <source>
        <dbReference type="SAM" id="MobiDB-lite"/>
    </source>
</evidence>
<accession>F2NXP6</accession>
<keyword evidence="5" id="KW-1185">Reference proteome</keyword>
<gene>
    <name evidence="4" type="ordered locus">Tresu_2389</name>
</gene>
<feature type="compositionally biased region" description="Basic and acidic residues" evidence="1">
    <location>
        <begin position="209"/>
        <end position="223"/>
    </location>
</feature>
<protein>
    <submittedName>
        <fullName evidence="4">OstA family protein</fullName>
    </submittedName>
</protein>
<feature type="domain" description="Organic solvent tolerance-like N-terminal" evidence="3">
    <location>
        <begin position="34"/>
        <end position="133"/>
    </location>
</feature>
<dbReference type="Pfam" id="PF03968">
    <property type="entry name" value="LptD_N"/>
    <property type="match status" value="2"/>
</dbReference>
<evidence type="ECO:0000313" key="4">
    <source>
        <dbReference type="EMBL" id="AEB15252.1"/>
    </source>
</evidence>
<dbReference type="KEGG" id="tsu:Tresu_2389"/>
<feature type="domain" description="Organic solvent tolerance-like N-terminal" evidence="3">
    <location>
        <begin position="140"/>
        <end position="191"/>
    </location>
</feature>
<reference evidence="5" key="2">
    <citation type="submission" date="2011-04" db="EMBL/GenBank/DDBJ databases">
        <title>The complete genome of chromosome of Treponema succinifaciens DSM 2489.</title>
        <authorList>
            <person name="Lucas S."/>
            <person name="Copeland A."/>
            <person name="Lapidus A."/>
            <person name="Bruce D."/>
            <person name="Goodwin L."/>
            <person name="Pitluck S."/>
            <person name="Peters L."/>
            <person name="Kyrpides N."/>
            <person name="Mavromatis K."/>
            <person name="Ivanova N."/>
            <person name="Ovchinnikova G."/>
            <person name="Teshima H."/>
            <person name="Detter J.C."/>
            <person name="Tapia R."/>
            <person name="Han C."/>
            <person name="Land M."/>
            <person name="Hauser L."/>
            <person name="Markowitz V."/>
            <person name="Cheng J.-F."/>
            <person name="Hugenholtz P."/>
            <person name="Woyke T."/>
            <person name="Wu D."/>
            <person name="Gronow S."/>
            <person name="Wellnitz S."/>
            <person name="Brambilla E."/>
            <person name="Klenk H.-P."/>
            <person name="Eisen J.A."/>
        </authorList>
    </citation>
    <scope>NUCLEOTIDE SEQUENCE [LARGE SCALE GENOMIC DNA]</scope>
    <source>
        <strain evidence="5">ATCC 33096 / DSM 2489 / 6091</strain>
    </source>
</reference>
<dbReference type="eggNOG" id="COG1934">
    <property type="taxonomic scope" value="Bacteria"/>
</dbReference>
<dbReference type="STRING" id="869209.Tresu_2389"/>
<reference evidence="4 5" key="1">
    <citation type="journal article" date="2011" name="Stand. Genomic Sci.">
        <title>Complete genome sequence of Treponema succinifaciens type strain (6091).</title>
        <authorList>
            <person name="Han C."/>
            <person name="Gronow S."/>
            <person name="Teshima H."/>
            <person name="Lapidus A."/>
            <person name="Nolan M."/>
            <person name="Lucas S."/>
            <person name="Hammon N."/>
            <person name="Deshpande S."/>
            <person name="Cheng J.F."/>
            <person name="Zeytun A."/>
            <person name="Tapia R."/>
            <person name="Goodwin L."/>
            <person name="Pitluck S."/>
            <person name="Liolios K."/>
            <person name="Pagani I."/>
            <person name="Ivanova N."/>
            <person name="Mavromatis K."/>
            <person name="Mikhailova N."/>
            <person name="Huntemann M."/>
            <person name="Pati A."/>
            <person name="Chen A."/>
            <person name="Palaniappan K."/>
            <person name="Land M."/>
            <person name="Hauser L."/>
            <person name="Brambilla E.M."/>
            <person name="Rohde M."/>
            <person name="Goker M."/>
            <person name="Woyke T."/>
            <person name="Bristow J."/>
            <person name="Eisen J.A."/>
            <person name="Markowitz V."/>
            <person name="Hugenholtz P."/>
            <person name="Kyrpides N.C."/>
            <person name="Klenk H.P."/>
            <person name="Detter J.C."/>
        </authorList>
    </citation>
    <scope>NUCLEOTIDE SEQUENCE [LARGE SCALE GENOMIC DNA]</scope>
    <source>
        <strain evidence="5">ATCC 33096 / DSM 2489 / 6091</strain>
    </source>
</reference>
<name>F2NXP6_TRES6</name>
<dbReference type="AlphaFoldDB" id="F2NXP6"/>
<feature type="compositionally biased region" description="Acidic residues" evidence="1">
    <location>
        <begin position="224"/>
        <end position="235"/>
    </location>
</feature>
<proteinExistence type="predicted"/>
<dbReference type="EMBL" id="CP002631">
    <property type="protein sequence ID" value="AEB15252.1"/>
    <property type="molecule type" value="Genomic_DNA"/>
</dbReference>
<evidence type="ECO:0000313" key="5">
    <source>
        <dbReference type="Proteomes" id="UP000006852"/>
    </source>
</evidence>
<sequence length="242" mass="26973">MKSKKFILFYIILLIFSITANTEQITFSADSMTGKAGSKNSTTILKGNAKVKTESMEISAETIELSGKNFRRITASGNVIGKNTESKMDFTCERMKYDRQTKIAVLEQNVELSDIENGVNAKAELIEYDQKKETAIMQIQVNLTQKKNVCTSAYAIYSKNEQTLEMSGNPKIVQNGDTFRAQVILLDMETQEITLTGRVKGSVSTAESSKPEQKNSAEPKTESSENEEEKEEIPEEQNGIPE</sequence>
<dbReference type="Gene3D" id="2.60.450.10">
    <property type="entry name" value="Lipopolysaccharide (LPS) transport protein A like domain"/>
    <property type="match status" value="2"/>
</dbReference>
<keyword evidence="2" id="KW-0732">Signal</keyword>
<feature type="chain" id="PRO_5003287313" evidence="2">
    <location>
        <begin position="21"/>
        <end position="242"/>
    </location>
</feature>
<organism evidence="4 5">
    <name type="scientific">Treponema succinifaciens (strain ATCC 33096 / DSM 2489 / 6091)</name>
    <dbReference type="NCBI Taxonomy" id="869209"/>
    <lineage>
        <taxon>Bacteria</taxon>
        <taxon>Pseudomonadati</taxon>
        <taxon>Spirochaetota</taxon>
        <taxon>Spirochaetia</taxon>
        <taxon>Spirochaetales</taxon>
        <taxon>Treponemataceae</taxon>
        <taxon>Treponema</taxon>
    </lineage>
</organism>
<dbReference type="Proteomes" id="UP000006852">
    <property type="component" value="Chromosome"/>
</dbReference>
<evidence type="ECO:0000259" key="3">
    <source>
        <dbReference type="Pfam" id="PF03968"/>
    </source>
</evidence>
<feature type="signal peptide" evidence="2">
    <location>
        <begin position="1"/>
        <end position="20"/>
    </location>
</feature>
<dbReference type="GeneID" id="302999501"/>